<dbReference type="InterPro" id="IPR004155">
    <property type="entry name" value="PBS_lyase_HEAT"/>
</dbReference>
<dbReference type="InterPro" id="IPR016024">
    <property type="entry name" value="ARM-type_fold"/>
</dbReference>
<accession>A0ABT5UDP5</accession>
<sequence length="1000" mass="112822">MKYTNLILLAFALTSNYAICSLSNQPEDVDLYISKLDIDTVTAIRSLGFLGEKASKAIPHLAEFINDECPDIYDRNYNSGYHKCYEAIYALGKIGTPSVKALIGKLNTNNTRVVKAIVQTIGDIGEAASIAVPHLGIFVKEDCDDICYEAITTLSKIGEPAVNLLINKLSHKQLTDNIINALGSIGPDAYTAIPSLDIFINDDCDSSCFAAIDALEKIGNQSVNTLLKHINTKNKELLEYIVIAIGEIGKSSSEIRSQLSSLINNNCNKICFTAVEALGKLGKPSIKVLEENLNSKNDELLEHIIYAIGKIGKSASSTIPSLKTKLTSTNNIDIKNAIILAFGEIGPEAKLAVPELINLLDTPIYESSTFFNDSNNTLVNTINTLGKIGMAASPSLPKLAQLFYKHKENDNLCHLIIKNTNIILKDSLIKADKLPIPYIEKIIKYIETSFKDIKINPILKDIEITQVALANHIKLKKKSIKHKLKDWIYQNQLLFWLLVYISSLLSIWSIIFLLKPLWIFKVNESIKTYTEFQLPSWLGGMKIPFNLALLVGFFHYCPRVLDAWVKSYVSSARERFSRKNTVYDRKVYIPIPIEMDGNLSDSLTNEILSPKIRKKRFCLLISGEGGSGKTSLACQIAKSVMEEDKDKRPSNHIMLPILLEHELDVELSEESDTLLTVIGRQLQDLIESPIPISEKLLQYLLQHQRLLIIVDHFSEMTTESCKQFHPEIHNFSMNALIITSRNEENLGSCIKSVIKPLRVSGNHLSSFMEAYLTKRQKRSLFDDTSFFKYCSKLSAIISKREITVLLITLYAELIISKAEHNGESQLPESIPDLMLSYLNNINRNIHIKKLDDLTIHCDMKTIAWVSLKNNFQPSSPLIIDLLAEMEGENKQERLKYLAEQLRIIHFIQPAQKRIRIALDPLAEYLAGIKLVEILAEQENHWHTFFHDIDDKINARKHIYGFLLAVWDCCLASQEHISIPSFAYNELTLRVDRAAEIEKEH</sequence>
<feature type="domain" description="NACHT" evidence="3">
    <location>
        <begin position="617"/>
        <end position="719"/>
    </location>
</feature>
<evidence type="ECO:0000256" key="1">
    <source>
        <dbReference type="SAM" id="Phobius"/>
    </source>
</evidence>
<keyword evidence="2" id="KW-0732">Signal</keyword>
<dbReference type="SUPFAM" id="SSF52540">
    <property type="entry name" value="P-loop containing nucleoside triphosphate hydrolases"/>
    <property type="match status" value="1"/>
</dbReference>
<organism evidence="4 5">
    <name type="scientific">Spartinivicinus poritis</name>
    <dbReference type="NCBI Taxonomy" id="2994640"/>
    <lineage>
        <taxon>Bacteria</taxon>
        <taxon>Pseudomonadati</taxon>
        <taxon>Pseudomonadota</taxon>
        <taxon>Gammaproteobacteria</taxon>
        <taxon>Oceanospirillales</taxon>
        <taxon>Zooshikellaceae</taxon>
        <taxon>Spartinivicinus</taxon>
    </lineage>
</organism>
<feature type="transmembrane region" description="Helical" evidence="1">
    <location>
        <begin position="493"/>
        <end position="514"/>
    </location>
</feature>
<dbReference type="Pfam" id="PF22731">
    <property type="entry name" value="NCH4"/>
    <property type="match status" value="1"/>
</dbReference>
<evidence type="ECO:0000256" key="2">
    <source>
        <dbReference type="SAM" id="SignalP"/>
    </source>
</evidence>
<dbReference type="InterPro" id="IPR027417">
    <property type="entry name" value="P-loop_NTPase"/>
</dbReference>
<keyword evidence="1" id="KW-1133">Transmembrane helix</keyword>
<dbReference type="InterPro" id="IPR011989">
    <property type="entry name" value="ARM-like"/>
</dbReference>
<gene>
    <name evidence="4" type="ORF">ORQ98_21285</name>
</gene>
<dbReference type="Proteomes" id="UP001528823">
    <property type="component" value="Unassembled WGS sequence"/>
</dbReference>
<evidence type="ECO:0000313" key="5">
    <source>
        <dbReference type="Proteomes" id="UP001528823"/>
    </source>
</evidence>
<comment type="caution">
    <text evidence="4">The sequence shown here is derived from an EMBL/GenBank/DDBJ whole genome shotgun (WGS) entry which is preliminary data.</text>
</comment>
<feature type="transmembrane region" description="Helical" evidence="1">
    <location>
        <begin position="534"/>
        <end position="556"/>
    </location>
</feature>
<dbReference type="PANTHER" id="PTHR12697">
    <property type="entry name" value="PBS LYASE HEAT-LIKE PROTEIN"/>
    <property type="match status" value="1"/>
</dbReference>
<keyword evidence="5" id="KW-1185">Reference proteome</keyword>
<dbReference type="EMBL" id="JAPMOU010000036">
    <property type="protein sequence ID" value="MDE1464500.1"/>
    <property type="molecule type" value="Genomic_DNA"/>
</dbReference>
<dbReference type="SMART" id="SM00567">
    <property type="entry name" value="EZ_HEAT"/>
    <property type="match status" value="5"/>
</dbReference>
<dbReference type="Pfam" id="PF05729">
    <property type="entry name" value="NACHT"/>
    <property type="match status" value="1"/>
</dbReference>
<dbReference type="PROSITE" id="PS50837">
    <property type="entry name" value="NACHT"/>
    <property type="match status" value="1"/>
</dbReference>
<evidence type="ECO:0000313" key="4">
    <source>
        <dbReference type="EMBL" id="MDE1464500.1"/>
    </source>
</evidence>
<feature type="signal peptide" evidence="2">
    <location>
        <begin position="1"/>
        <end position="20"/>
    </location>
</feature>
<dbReference type="Gene3D" id="1.25.10.10">
    <property type="entry name" value="Leucine-rich Repeat Variant"/>
    <property type="match status" value="2"/>
</dbReference>
<dbReference type="Gene3D" id="3.40.50.300">
    <property type="entry name" value="P-loop containing nucleotide triphosphate hydrolases"/>
    <property type="match status" value="1"/>
</dbReference>
<dbReference type="SUPFAM" id="SSF48371">
    <property type="entry name" value="ARM repeat"/>
    <property type="match status" value="1"/>
</dbReference>
<dbReference type="InterPro" id="IPR007111">
    <property type="entry name" value="NACHT_NTPase"/>
</dbReference>
<dbReference type="PANTHER" id="PTHR12697:SF5">
    <property type="entry name" value="DEOXYHYPUSINE HYDROXYLASE"/>
    <property type="match status" value="1"/>
</dbReference>
<feature type="chain" id="PRO_5045525970" evidence="2">
    <location>
        <begin position="21"/>
        <end position="1000"/>
    </location>
</feature>
<evidence type="ECO:0000259" key="3">
    <source>
        <dbReference type="PROSITE" id="PS50837"/>
    </source>
</evidence>
<name>A0ABT5UDP5_9GAMM</name>
<dbReference type="Pfam" id="PF13646">
    <property type="entry name" value="HEAT_2"/>
    <property type="match status" value="1"/>
</dbReference>
<protein>
    <submittedName>
        <fullName evidence="4">HEAT repeat domain-containing protein</fullName>
    </submittedName>
</protein>
<keyword evidence="1" id="KW-0812">Transmembrane</keyword>
<dbReference type="InterPro" id="IPR054589">
    <property type="entry name" value="NCH4"/>
</dbReference>
<dbReference type="RefSeq" id="WP_274690826.1">
    <property type="nucleotide sequence ID" value="NZ_JAPMOU010000036.1"/>
</dbReference>
<proteinExistence type="predicted"/>
<reference evidence="4 5" key="1">
    <citation type="submission" date="2022-11" db="EMBL/GenBank/DDBJ databases">
        <title>Spartinivicinus poritis sp. nov., isolated from scleractinian coral Porites lutea.</title>
        <authorList>
            <person name="Zhang G."/>
            <person name="Cai L."/>
            <person name="Wei Q."/>
        </authorList>
    </citation>
    <scope>NUCLEOTIDE SEQUENCE [LARGE SCALE GENOMIC DNA]</scope>
    <source>
        <strain evidence="4 5">A2-2</strain>
    </source>
</reference>
<keyword evidence="1" id="KW-0472">Membrane</keyword>